<name>A0A858RPW0_9BACT</name>
<reference evidence="2 3" key="1">
    <citation type="submission" date="2020-04" db="EMBL/GenBank/DDBJ databases">
        <title>Luteolibacter sp. G-1-1-1 isolated from soil.</title>
        <authorList>
            <person name="Dahal R.H."/>
        </authorList>
    </citation>
    <scope>NUCLEOTIDE SEQUENCE [LARGE SCALE GENOMIC DNA]</scope>
    <source>
        <strain evidence="2 3">G-1-1-1</strain>
    </source>
</reference>
<dbReference type="AlphaFoldDB" id="A0A858RPW0"/>
<feature type="transmembrane region" description="Helical" evidence="1">
    <location>
        <begin position="99"/>
        <end position="124"/>
    </location>
</feature>
<accession>A0A858RPW0</accession>
<feature type="transmembrane region" description="Helical" evidence="1">
    <location>
        <begin position="27"/>
        <end position="47"/>
    </location>
</feature>
<evidence type="ECO:0000313" key="2">
    <source>
        <dbReference type="EMBL" id="QJE98160.1"/>
    </source>
</evidence>
<feature type="transmembrane region" description="Helical" evidence="1">
    <location>
        <begin position="67"/>
        <end position="87"/>
    </location>
</feature>
<proteinExistence type="predicted"/>
<dbReference type="Proteomes" id="UP000501812">
    <property type="component" value="Chromosome"/>
</dbReference>
<dbReference type="KEGG" id="luo:HHL09_21015"/>
<dbReference type="RefSeq" id="WP_169456619.1">
    <property type="nucleotide sequence ID" value="NZ_CP051774.1"/>
</dbReference>
<sequence>MHTPYAPPASDAGKIAITAPGKLTRGFAIAAGLGAFATAAYFVPALARFGTMAEKLGARGDLLMSTLTMRGALVPALVLCSSGLFALASSFTRKRAMILIAASGCLLLSMATLLFVPQFLFAALGEIIRETPLPP</sequence>
<protein>
    <submittedName>
        <fullName evidence="2">Uncharacterized protein</fullName>
    </submittedName>
</protein>
<organism evidence="2 3">
    <name type="scientific">Luteolibacter luteus</name>
    <dbReference type="NCBI Taxonomy" id="2728835"/>
    <lineage>
        <taxon>Bacteria</taxon>
        <taxon>Pseudomonadati</taxon>
        <taxon>Verrucomicrobiota</taxon>
        <taxon>Verrucomicrobiia</taxon>
        <taxon>Verrucomicrobiales</taxon>
        <taxon>Verrucomicrobiaceae</taxon>
        <taxon>Luteolibacter</taxon>
    </lineage>
</organism>
<evidence type="ECO:0000313" key="3">
    <source>
        <dbReference type="Proteomes" id="UP000501812"/>
    </source>
</evidence>
<keyword evidence="3" id="KW-1185">Reference proteome</keyword>
<keyword evidence="1" id="KW-0812">Transmembrane</keyword>
<gene>
    <name evidence="2" type="ORF">HHL09_21015</name>
</gene>
<keyword evidence="1" id="KW-1133">Transmembrane helix</keyword>
<evidence type="ECO:0000256" key="1">
    <source>
        <dbReference type="SAM" id="Phobius"/>
    </source>
</evidence>
<keyword evidence="1" id="KW-0472">Membrane</keyword>
<dbReference type="EMBL" id="CP051774">
    <property type="protein sequence ID" value="QJE98160.1"/>
    <property type="molecule type" value="Genomic_DNA"/>
</dbReference>